<name>A0A1M5WH95_9FIRM</name>
<gene>
    <name evidence="1" type="ORF">SAMN02745823_01273</name>
</gene>
<dbReference type="Proteomes" id="UP000183995">
    <property type="component" value="Unassembled WGS sequence"/>
</dbReference>
<sequence length="98" mass="10880">MNAVGLTQSSEEFVLVNIVEEIVREKVREAVRETGGCPCRKCELNACALALNALAPKYVTTERGRLLARVGLMNPDYLMKVSIEVAKALKVVRERPLH</sequence>
<organism evidence="1 2">
    <name type="scientific">Sporobacter termitidis DSM 10068</name>
    <dbReference type="NCBI Taxonomy" id="1123282"/>
    <lineage>
        <taxon>Bacteria</taxon>
        <taxon>Bacillati</taxon>
        <taxon>Bacillota</taxon>
        <taxon>Clostridia</taxon>
        <taxon>Eubacteriales</taxon>
        <taxon>Oscillospiraceae</taxon>
        <taxon>Sporobacter</taxon>
    </lineage>
</organism>
<dbReference type="AlphaFoldDB" id="A0A1M5WH95"/>
<reference evidence="1 2" key="1">
    <citation type="submission" date="2016-11" db="EMBL/GenBank/DDBJ databases">
        <authorList>
            <person name="Jaros S."/>
            <person name="Januszkiewicz K."/>
            <person name="Wedrychowicz H."/>
        </authorList>
    </citation>
    <scope>NUCLEOTIDE SEQUENCE [LARGE SCALE GENOMIC DNA]</scope>
    <source>
        <strain evidence="1 2">DSM 10068</strain>
    </source>
</reference>
<keyword evidence="2" id="KW-1185">Reference proteome</keyword>
<accession>A0A1M5WH95</accession>
<dbReference type="InterPro" id="IPR019657">
    <property type="entry name" value="ComFB"/>
</dbReference>
<protein>
    <submittedName>
        <fullName evidence="1">Competence protein ComFB</fullName>
    </submittedName>
</protein>
<dbReference type="STRING" id="1123282.SAMN02745823_01273"/>
<evidence type="ECO:0000313" key="1">
    <source>
        <dbReference type="EMBL" id="SHH86845.1"/>
    </source>
</evidence>
<dbReference type="EMBL" id="FQXV01000003">
    <property type="protein sequence ID" value="SHH86845.1"/>
    <property type="molecule type" value="Genomic_DNA"/>
</dbReference>
<proteinExistence type="predicted"/>
<dbReference type="RefSeq" id="WP_073076819.1">
    <property type="nucleotide sequence ID" value="NZ_FQXV01000003.1"/>
</dbReference>
<evidence type="ECO:0000313" key="2">
    <source>
        <dbReference type="Proteomes" id="UP000183995"/>
    </source>
</evidence>
<dbReference type="Pfam" id="PF10719">
    <property type="entry name" value="ComFB"/>
    <property type="match status" value="1"/>
</dbReference>